<name>A0A919NCX6_9ACTN</name>
<reference evidence="2" key="1">
    <citation type="submission" date="2021-01" db="EMBL/GenBank/DDBJ databases">
        <title>Whole genome shotgun sequence of Actinoplanes siamensis NBRC 109076.</title>
        <authorList>
            <person name="Komaki H."/>
            <person name="Tamura T."/>
        </authorList>
    </citation>
    <scope>NUCLEOTIDE SEQUENCE</scope>
    <source>
        <strain evidence="2">NBRC 109076</strain>
    </source>
</reference>
<proteinExistence type="predicted"/>
<keyword evidence="3" id="KW-1185">Reference proteome</keyword>
<dbReference type="Proteomes" id="UP000629619">
    <property type="component" value="Unassembled WGS sequence"/>
</dbReference>
<feature type="region of interest" description="Disordered" evidence="1">
    <location>
        <begin position="1"/>
        <end position="49"/>
    </location>
</feature>
<dbReference type="AlphaFoldDB" id="A0A919NCX6"/>
<organism evidence="2 3">
    <name type="scientific">Actinoplanes siamensis</name>
    <dbReference type="NCBI Taxonomy" id="1223317"/>
    <lineage>
        <taxon>Bacteria</taxon>
        <taxon>Bacillati</taxon>
        <taxon>Actinomycetota</taxon>
        <taxon>Actinomycetes</taxon>
        <taxon>Micromonosporales</taxon>
        <taxon>Micromonosporaceae</taxon>
        <taxon>Actinoplanes</taxon>
    </lineage>
</organism>
<evidence type="ECO:0000313" key="3">
    <source>
        <dbReference type="Proteomes" id="UP000629619"/>
    </source>
</evidence>
<sequence>MAERSGFGWSWNGGGTASGTRPGRSSRVLGARPNEIGDEGAAACHGRQRRRAANLLSERPVTAPHPDIRAIASVYR</sequence>
<gene>
    <name evidence="2" type="ORF">Asi03nite_58780</name>
</gene>
<evidence type="ECO:0000313" key="2">
    <source>
        <dbReference type="EMBL" id="GIF08340.1"/>
    </source>
</evidence>
<evidence type="ECO:0000256" key="1">
    <source>
        <dbReference type="SAM" id="MobiDB-lite"/>
    </source>
</evidence>
<comment type="caution">
    <text evidence="2">The sequence shown here is derived from an EMBL/GenBank/DDBJ whole genome shotgun (WGS) entry which is preliminary data.</text>
</comment>
<accession>A0A919NCX6</accession>
<dbReference type="EMBL" id="BOMW01000061">
    <property type="protein sequence ID" value="GIF08340.1"/>
    <property type="molecule type" value="Genomic_DNA"/>
</dbReference>
<protein>
    <submittedName>
        <fullName evidence="2">Uncharacterized protein</fullName>
    </submittedName>
</protein>